<feature type="transmembrane region" description="Helical" evidence="2">
    <location>
        <begin position="210"/>
        <end position="230"/>
    </location>
</feature>
<dbReference type="RefSeq" id="WP_284720619.1">
    <property type="nucleotide sequence ID" value="NZ_JARZHI010000013.1"/>
</dbReference>
<evidence type="ECO:0000256" key="1">
    <source>
        <dbReference type="SAM" id="MobiDB-lite"/>
    </source>
</evidence>
<comment type="caution">
    <text evidence="3">The sequence shown here is derived from an EMBL/GenBank/DDBJ whole genome shotgun (WGS) entry which is preliminary data.</text>
</comment>
<protein>
    <submittedName>
        <fullName evidence="3">Uncharacterized protein</fullName>
    </submittedName>
</protein>
<feature type="compositionally biased region" description="Polar residues" evidence="1">
    <location>
        <begin position="388"/>
        <end position="398"/>
    </location>
</feature>
<feature type="transmembrane region" description="Helical" evidence="2">
    <location>
        <begin position="6"/>
        <end position="28"/>
    </location>
</feature>
<gene>
    <name evidence="3" type="ORF">QHF89_17685</name>
</gene>
<keyword evidence="2" id="KW-1133">Transmembrane helix</keyword>
<organism evidence="3 4">
    <name type="scientific">Polyangium sorediatum</name>
    <dbReference type="NCBI Taxonomy" id="889274"/>
    <lineage>
        <taxon>Bacteria</taxon>
        <taxon>Pseudomonadati</taxon>
        <taxon>Myxococcota</taxon>
        <taxon>Polyangia</taxon>
        <taxon>Polyangiales</taxon>
        <taxon>Polyangiaceae</taxon>
        <taxon>Polyangium</taxon>
    </lineage>
</organism>
<dbReference type="EMBL" id="JARZHI010000013">
    <property type="protein sequence ID" value="MDI1431331.1"/>
    <property type="molecule type" value="Genomic_DNA"/>
</dbReference>
<feature type="compositionally biased region" description="Basic and acidic residues" evidence="1">
    <location>
        <begin position="377"/>
        <end position="386"/>
    </location>
</feature>
<reference evidence="3 4" key="1">
    <citation type="submission" date="2023-04" db="EMBL/GenBank/DDBJ databases">
        <title>The genome sequence of Polyangium sorediatum DSM14670.</title>
        <authorList>
            <person name="Zhang X."/>
        </authorList>
    </citation>
    <scope>NUCLEOTIDE SEQUENCE [LARGE SCALE GENOMIC DNA]</scope>
    <source>
        <strain evidence="3 4">DSM 14670</strain>
    </source>
</reference>
<feature type="transmembrane region" description="Helical" evidence="2">
    <location>
        <begin position="342"/>
        <end position="360"/>
    </location>
</feature>
<keyword evidence="2" id="KW-0812">Transmembrane</keyword>
<proteinExistence type="predicted"/>
<keyword evidence="4" id="KW-1185">Reference proteome</keyword>
<sequence length="423" mass="46010">MSISTILDVAIGISFVFMLLSVIASAVTEAISGFLSLRSVTLRQGIERLLKDRTLTDKVYAHPLIDGLTKDDDSDPSYIPSDLFARALIDAVAGWKDGTDQSRRPERMGLLRGIFAIPLRALRGFFRRLWPKVEGGGEGTTKRAAASLDDFRKRLAEAKDFEEDTRVALTALVSDASVKTLEDASQQIAAWFDRAMDSVSGWYKRTAHTLIAVVGLFASVALNVDTFLVLDSLNRDAVLRESVATAVAESVKSESAVVKTAAEVTAEQKANANAKPSEVFVDEKKTEELVRKRVVAVKRGLDELTLPMGWPEGRAFFCTPTAEVSCDRRSVPATLGGFGRRFGGWIFTAIALALGAPFWFDLLNKLINLRAAAPTPEKARPKERTATAEPQPQPSASVVTPVREQESVRPVATRNSAPPPPLS</sequence>
<dbReference type="Proteomes" id="UP001160301">
    <property type="component" value="Unassembled WGS sequence"/>
</dbReference>
<keyword evidence="2" id="KW-0472">Membrane</keyword>
<accession>A0ABT6NSM7</accession>
<evidence type="ECO:0000256" key="2">
    <source>
        <dbReference type="SAM" id="Phobius"/>
    </source>
</evidence>
<evidence type="ECO:0000313" key="3">
    <source>
        <dbReference type="EMBL" id="MDI1431331.1"/>
    </source>
</evidence>
<name>A0ABT6NSM7_9BACT</name>
<feature type="region of interest" description="Disordered" evidence="1">
    <location>
        <begin position="374"/>
        <end position="423"/>
    </location>
</feature>
<evidence type="ECO:0000313" key="4">
    <source>
        <dbReference type="Proteomes" id="UP001160301"/>
    </source>
</evidence>